<evidence type="ECO:0000313" key="1">
    <source>
        <dbReference type="EMBL" id="SNR99833.1"/>
    </source>
</evidence>
<sequence>MTQEHLAVEILWNDGIATRDEKALAVVAEAYLPVLSWQKIPIRRHLDEEITAVERLVLELAQELGWITVETVQEVTDLPEESTRAIIERLAEYGALRQEQHWYAAVPSAIAEMMSLSALRRREDATCDVVLLPYTGDAFAFGVPLPGKKRRSPHRPYFEHIRESQRFPVPDWLFGRRPNEVLAEMAAEGRLVGLPSDVEKILDAPAMAPIGEMCPAYRVHGLVRADRLELHAFVHDFKDADRIRIDLPGGTAVAATWCERAGVLETAAGVQAASVSLGASHSEDIEAVRTGFCAWTFHLNERAATEITAAGRNLDGGGFTLQDDESIFEITVGFEPSTPAARRVFALDRAVRLLLRRRRDLMHARILASLEPADVDKVLRTAEQRFGLVGGSLRRTELMRHLWTLREYSTVYMLREDDFSYDR</sequence>
<name>A0A239AXZ7_9ACTN</name>
<dbReference type="EMBL" id="FZNP01000009">
    <property type="protein sequence ID" value="SNR99833.1"/>
    <property type="molecule type" value="Genomic_DNA"/>
</dbReference>
<organism evidence="1 2">
    <name type="scientific">Actinomadura mexicana</name>
    <dbReference type="NCBI Taxonomy" id="134959"/>
    <lineage>
        <taxon>Bacteria</taxon>
        <taxon>Bacillati</taxon>
        <taxon>Actinomycetota</taxon>
        <taxon>Actinomycetes</taxon>
        <taxon>Streptosporangiales</taxon>
        <taxon>Thermomonosporaceae</taxon>
        <taxon>Actinomadura</taxon>
    </lineage>
</organism>
<reference evidence="2" key="1">
    <citation type="submission" date="2017-06" db="EMBL/GenBank/DDBJ databases">
        <authorList>
            <person name="Varghese N."/>
            <person name="Submissions S."/>
        </authorList>
    </citation>
    <scope>NUCLEOTIDE SEQUENCE [LARGE SCALE GENOMIC DNA]</scope>
    <source>
        <strain evidence="2">DSM 44485</strain>
    </source>
</reference>
<protein>
    <submittedName>
        <fullName evidence="1">Uncharacterized protein</fullName>
    </submittedName>
</protein>
<evidence type="ECO:0000313" key="2">
    <source>
        <dbReference type="Proteomes" id="UP000198420"/>
    </source>
</evidence>
<gene>
    <name evidence="1" type="ORF">SAMN06265355_109247</name>
</gene>
<proteinExistence type="predicted"/>
<dbReference type="Proteomes" id="UP000198420">
    <property type="component" value="Unassembled WGS sequence"/>
</dbReference>
<accession>A0A239AXZ7</accession>
<keyword evidence="2" id="KW-1185">Reference proteome</keyword>
<dbReference type="AlphaFoldDB" id="A0A239AXZ7"/>
<dbReference type="RefSeq" id="WP_179278973.1">
    <property type="nucleotide sequence ID" value="NZ_FZNP01000009.1"/>
</dbReference>